<proteinExistence type="predicted"/>
<evidence type="ECO:0000256" key="1">
    <source>
        <dbReference type="SAM" id="MobiDB-lite"/>
    </source>
</evidence>
<dbReference type="EMBL" id="CP064782">
    <property type="protein sequence ID" value="QWT49857.1"/>
    <property type="molecule type" value="Genomic_DNA"/>
</dbReference>
<dbReference type="InterPro" id="IPR012902">
    <property type="entry name" value="N_methyl_site"/>
</dbReference>
<feature type="region of interest" description="Disordered" evidence="1">
    <location>
        <begin position="189"/>
        <end position="221"/>
    </location>
</feature>
<dbReference type="Proteomes" id="UP000683428">
    <property type="component" value="Chromosome"/>
</dbReference>
<organism evidence="2 3">
    <name type="scientific">Azospira inquinata</name>
    <dbReference type="NCBI Taxonomy" id="2785627"/>
    <lineage>
        <taxon>Bacteria</taxon>
        <taxon>Pseudomonadati</taxon>
        <taxon>Pseudomonadota</taxon>
        <taxon>Betaproteobacteria</taxon>
        <taxon>Rhodocyclales</taxon>
        <taxon>Rhodocyclaceae</taxon>
        <taxon>Azospira</taxon>
    </lineage>
</organism>
<accession>A0A975SP11</accession>
<evidence type="ECO:0000313" key="3">
    <source>
        <dbReference type="Proteomes" id="UP000683428"/>
    </source>
</evidence>
<protein>
    <recommendedName>
        <fullName evidence="4">Prepilin-type N-terminal cleavage/methylation domain-containing protein</fullName>
    </recommendedName>
</protein>
<reference evidence="2" key="1">
    <citation type="submission" date="2020-11" db="EMBL/GenBank/DDBJ databases">
        <title>Azospira inquinata sp. nov.</title>
        <authorList>
            <person name="Moe W.M."/>
            <person name="Mikes M.C."/>
        </authorList>
    </citation>
    <scope>NUCLEOTIDE SEQUENCE</scope>
    <source>
        <strain evidence="2">Azo-3</strain>
    </source>
</reference>
<name>A0A975SP11_9RHOO</name>
<evidence type="ECO:0000313" key="2">
    <source>
        <dbReference type="EMBL" id="QWT49857.1"/>
    </source>
</evidence>
<sequence>MNHPRPTPPQPFMTGFSLVELALVLIVAALLAGSLMTAARGQRDQTARQQTQQQLVDAQEALLGFFLAQGRFPCPMPPGQGGVAREMPEGGGDCLAWSGYLPGTTLGLGPTDEAGYVLDAWGQRLHYQVSSVAIGAQSHGFTTANGLRSNWASLAAPPAPDLWVCPGADTCSTTTALTREGLVVVFSTGANGETPRGADETANLDGDNRLVSHPPTPADHPQGAFDDQLLWLSPVILYSRLTAAGRLP</sequence>
<evidence type="ECO:0008006" key="4">
    <source>
        <dbReference type="Google" id="ProtNLM"/>
    </source>
</evidence>
<keyword evidence="3" id="KW-1185">Reference proteome</keyword>
<dbReference type="KEGG" id="aiq:Azoinq_04410"/>
<dbReference type="AlphaFoldDB" id="A0A975SP11"/>
<dbReference type="PROSITE" id="PS00409">
    <property type="entry name" value="PROKAR_NTER_METHYL"/>
    <property type="match status" value="1"/>
</dbReference>
<gene>
    <name evidence="2" type="ORF">Azoinq_04410</name>
</gene>
<dbReference type="RefSeq" id="WP_216131891.1">
    <property type="nucleotide sequence ID" value="NZ_CP064782.1"/>
</dbReference>